<accession>A0A3G5AES9</accession>
<feature type="domain" description="C2H2-type" evidence="2">
    <location>
        <begin position="40"/>
        <end position="66"/>
    </location>
</feature>
<dbReference type="InterPro" id="IPR013087">
    <property type="entry name" value="Znf_C2H2_type"/>
</dbReference>
<reference evidence="3" key="1">
    <citation type="submission" date="2018-10" db="EMBL/GenBank/DDBJ databases">
        <title>Hidden diversity of soil giant viruses.</title>
        <authorList>
            <person name="Schulz F."/>
            <person name="Alteio L."/>
            <person name="Goudeau D."/>
            <person name="Ryan E.M."/>
            <person name="Malmstrom R.R."/>
            <person name="Blanchard J."/>
            <person name="Woyke T."/>
        </authorList>
    </citation>
    <scope>NUCLEOTIDE SEQUENCE</scope>
    <source>
        <strain evidence="3">SAV1</strain>
    </source>
</reference>
<sequence>MDEYICDKCDTKFDAKWKLKRHKEGPIDCKNGEKNDKKMLICGAKECNKKYTRKDSLNRHHKTCKHWLSLKKSKNNNISIKKNNHNDNSKHIKNINNITINCNNLKPFGEEEIDGLTTKDIKEIFNSNENPIIMLIIKTNLNPSKPEYHNVGITDTKSALNYIYDGETWVKEQNKIIMDKLLHAKEKDLNTIHNIVSDTLSQEDNENIQKKIEKIGNVIRKITGIDIKNNKLLIANIIKYIYNHKELFLQSKRKNPGKKISKPKIKTENKGFDLLTDEHLKERFENLYEQRRKIVLKKEIAKDLLSQLLVENKIDITRQKLITDRINETTDKDIINTINSCLIKSLYFGKKINNKIIDDNIEKDRTTNNFINKIMSDKE</sequence>
<organism evidence="3">
    <name type="scientific">Satyrvirus sp</name>
    <dbReference type="NCBI Taxonomy" id="2487771"/>
    <lineage>
        <taxon>Viruses</taxon>
        <taxon>Varidnaviria</taxon>
        <taxon>Bamfordvirae</taxon>
        <taxon>Nucleocytoviricota</taxon>
        <taxon>Megaviricetes</taxon>
        <taxon>Imitervirales</taxon>
        <taxon>Mimiviridae</taxon>
        <taxon>Megamimivirinae</taxon>
    </lineage>
</organism>
<dbReference type="EMBL" id="MK072470">
    <property type="protein sequence ID" value="AYV85726.1"/>
    <property type="molecule type" value="Genomic_DNA"/>
</dbReference>
<name>A0A3G5AES9_9VIRU</name>
<evidence type="ECO:0000313" key="3">
    <source>
        <dbReference type="EMBL" id="AYV85726.1"/>
    </source>
</evidence>
<protein>
    <submittedName>
        <fullName evidence="3">Mg15 protein</fullName>
    </submittedName>
</protein>
<keyword evidence="1" id="KW-0862">Zinc</keyword>
<dbReference type="Gene3D" id="3.30.160.60">
    <property type="entry name" value="Classic Zinc Finger"/>
    <property type="match status" value="1"/>
</dbReference>
<feature type="domain" description="C2H2-type" evidence="2">
    <location>
        <begin position="4"/>
        <end position="35"/>
    </location>
</feature>
<proteinExistence type="predicted"/>
<gene>
    <name evidence="3" type="ORF">Satyrvirus34_6</name>
</gene>
<dbReference type="PROSITE" id="PS00028">
    <property type="entry name" value="ZINC_FINGER_C2H2_1"/>
    <property type="match status" value="1"/>
</dbReference>
<keyword evidence="1" id="KW-0863">Zinc-finger</keyword>
<keyword evidence="1" id="KW-0479">Metal-binding</keyword>
<evidence type="ECO:0000259" key="2">
    <source>
        <dbReference type="PROSITE" id="PS50157"/>
    </source>
</evidence>
<evidence type="ECO:0000256" key="1">
    <source>
        <dbReference type="PROSITE-ProRule" id="PRU00042"/>
    </source>
</evidence>
<dbReference type="PROSITE" id="PS50157">
    <property type="entry name" value="ZINC_FINGER_C2H2_2"/>
    <property type="match status" value="2"/>
</dbReference>
<dbReference type="GO" id="GO:0008270">
    <property type="term" value="F:zinc ion binding"/>
    <property type="evidence" value="ECO:0007669"/>
    <property type="project" value="UniProtKB-KW"/>
</dbReference>